<feature type="domain" description="Carrier" evidence="1">
    <location>
        <begin position="2"/>
        <end position="80"/>
    </location>
</feature>
<accession>A0ABW2TTT7</accession>
<dbReference type="SUPFAM" id="SSF47336">
    <property type="entry name" value="ACP-like"/>
    <property type="match status" value="1"/>
</dbReference>
<dbReference type="InterPro" id="IPR009081">
    <property type="entry name" value="PP-bd_ACP"/>
</dbReference>
<dbReference type="InterPro" id="IPR036736">
    <property type="entry name" value="ACP-like_sf"/>
</dbReference>
<evidence type="ECO:0000313" key="2">
    <source>
        <dbReference type="EMBL" id="MFC7616529.1"/>
    </source>
</evidence>
<evidence type="ECO:0000313" key="3">
    <source>
        <dbReference type="Proteomes" id="UP001596512"/>
    </source>
</evidence>
<sequence length="91" mass="10116">MSDPRTIKEFIVEEFAPDVDVERLADDQDLIAAGIIDSLGLLRLVTWLGSHYDIPIDDVDIAESDFVTVEAICRFVEREAPVAAQQKGGWV</sequence>
<dbReference type="Proteomes" id="UP001596512">
    <property type="component" value="Unassembled WGS sequence"/>
</dbReference>
<evidence type="ECO:0000259" key="1">
    <source>
        <dbReference type="PROSITE" id="PS50075"/>
    </source>
</evidence>
<keyword evidence="3" id="KW-1185">Reference proteome</keyword>
<reference evidence="3" key="1">
    <citation type="journal article" date="2019" name="Int. J. Syst. Evol. Microbiol.">
        <title>The Global Catalogue of Microorganisms (GCM) 10K type strain sequencing project: providing services to taxonomists for standard genome sequencing and annotation.</title>
        <authorList>
            <consortium name="The Broad Institute Genomics Platform"/>
            <consortium name="The Broad Institute Genome Sequencing Center for Infectious Disease"/>
            <person name="Wu L."/>
            <person name="Ma J."/>
        </authorList>
    </citation>
    <scope>NUCLEOTIDE SEQUENCE [LARGE SCALE GENOMIC DNA]</scope>
    <source>
        <strain evidence="3">JCM 17695</strain>
    </source>
</reference>
<gene>
    <name evidence="2" type="ORF">ACFQV2_26730</name>
</gene>
<name>A0ABW2TTT7_9PSEU</name>
<dbReference type="Gene3D" id="1.10.1200.10">
    <property type="entry name" value="ACP-like"/>
    <property type="match status" value="1"/>
</dbReference>
<dbReference type="PROSITE" id="PS50075">
    <property type="entry name" value="CARRIER"/>
    <property type="match status" value="1"/>
</dbReference>
<comment type="caution">
    <text evidence="2">The sequence shown here is derived from an EMBL/GenBank/DDBJ whole genome shotgun (WGS) entry which is preliminary data.</text>
</comment>
<organism evidence="2 3">
    <name type="scientific">Actinokineospora soli</name>
    <dbReference type="NCBI Taxonomy" id="1048753"/>
    <lineage>
        <taxon>Bacteria</taxon>
        <taxon>Bacillati</taxon>
        <taxon>Actinomycetota</taxon>
        <taxon>Actinomycetes</taxon>
        <taxon>Pseudonocardiales</taxon>
        <taxon>Pseudonocardiaceae</taxon>
        <taxon>Actinokineospora</taxon>
    </lineage>
</organism>
<dbReference type="EMBL" id="JBHTEY010000004">
    <property type="protein sequence ID" value="MFC7616529.1"/>
    <property type="molecule type" value="Genomic_DNA"/>
</dbReference>
<proteinExistence type="predicted"/>
<dbReference type="Pfam" id="PF00550">
    <property type="entry name" value="PP-binding"/>
    <property type="match status" value="1"/>
</dbReference>
<protein>
    <submittedName>
        <fullName evidence="2">Acyl carrier protein</fullName>
    </submittedName>
</protein>